<evidence type="ECO:0000256" key="2">
    <source>
        <dbReference type="ARBA" id="ARBA00022448"/>
    </source>
</evidence>
<keyword evidence="6" id="KW-0732">Signal</keyword>
<dbReference type="InterPro" id="IPR036942">
    <property type="entry name" value="Beta-barrel_TonB_sf"/>
</dbReference>
<comment type="caution">
    <text evidence="13">The sequence shown here is derived from an EMBL/GenBank/DDBJ whole genome shotgun (WGS) entry which is preliminary data.</text>
</comment>
<keyword evidence="9 11" id="KW-0472">Membrane</keyword>
<accession>A0A927F4N1</accession>
<gene>
    <name evidence="13" type="ORF">IEN85_01000</name>
</gene>
<name>A0A927F4N1_9BACT</name>
<keyword evidence="14" id="KW-1185">Reference proteome</keyword>
<keyword evidence="5 11" id="KW-0812">Transmembrane</keyword>
<evidence type="ECO:0000256" key="1">
    <source>
        <dbReference type="ARBA" id="ARBA00004571"/>
    </source>
</evidence>
<dbReference type="GO" id="GO:0015344">
    <property type="term" value="F:siderophore uptake transmembrane transporter activity"/>
    <property type="evidence" value="ECO:0007669"/>
    <property type="project" value="TreeGrafter"/>
</dbReference>
<dbReference type="InterPro" id="IPR037066">
    <property type="entry name" value="Plug_dom_sf"/>
</dbReference>
<evidence type="ECO:0000256" key="10">
    <source>
        <dbReference type="ARBA" id="ARBA00023237"/>
    </source>
</evidence>
<evidence type="ECO:0000256" key="8">
    <source>
        <dbReference type="ARBA" id="ARBA00023065"/>
    </source>
</evidence>
<dbReference type="Gene3D" id="2.170.130.10">
    <property type="entry name" value="TonB-dependent receptor, plug domain"/>
    <property type="match status" value="1"/>
</dbReference>
<evidence type="ECO:0000256" key="9">
    <source>
        <dbReference type="ARBA" id="ARBA00023136"/>
    </source>
</evidence>
<keyword evidence="7" id="KW-0408">Iron</keyword>
<keyword evidence="13" id="KW-0675">Receptor</keyword>
<evidence type="ECO:0000256" key="7">
    <source>
        <dbReference type="ARBA" id="ARBA00023004"/>
    </source>
</evidence>
<dbReference type="Proteomes" id="UP000622317">
    <property type="component" value="Unassembled WGS sequence"/>
</dbReference>
<sequence length="993" mass="110871">MKQTEKYPYAPRLLARNAAIVALVSAVPLSLGWAQDNEEDDEVFTLSPFEVNADEDQGYRANSTLAGSRINTQLKDVAASISVVTEDFIEDVGAADLNDILVYTANTESTLNYTNAGGNGTQDFVSDNPNIQNRVRGLGSAELTRDFFRSIGGSVGIDAYNLERVTVNRGPNSILYGMADPAGVVNYATKSALVAEDSTELSLRVGSNTDFRTTADFNRVLIDDKLAVRVLGLWADRGYQQQPAYYHDNRLNLATTYKPFENSTFKLNYEVARQEQNNPNSITPIDYVSEWVEQGRPAWNAAEQLYSESPDYLTRPQNVGAVAITDYDGNTVQFLTGGNDRWFTGVVQQRGDADNFTSVAFSDNKIAPFHDMNLNPSLRNHDFEALTFTWDQKLAENLYLNVGYLSEDYEEDTQRFTWGFQIWVDNNSHFMDGTPNPHFGETYVPQRTLDSKSIRNVDNEMLRGTLTYELDFRERNKWLGRHNFTALAERQETGNTNTVFNEIRSELVDYLPTNNRVNEDLWQMTRIRYLGGTADSPATMAPGVPDLTPSGVPNLYWDADAGMWATDSYSSMFTPKRRDVQAETVESTGFIWQSYWLEGKVVGTAGWRDDTQEKATNSYTALGDDGLLILGDSAGDPAESGGPTTTMGVVVHPLDWLSLHYNESENFRPAATQVNMFNESVPPPTGEGVDYGFGLNLLEGKMNLRVNWYEVEQTNNRLPWGPAMRLAQWELLFIDQNVMADVAALEGVSYTPVSPLSVGDINIVTTSEMTSKGMEIEMIYNPTENWRFMANVSQQDAVSSAIAPAVTRFLEEALPYWQNVGGGSVWNSDFTYSTWGFEGNPSEFYDAFPAFSAATYNAAEGTTNPQLREWRANAITNYTFTDGGMKGWNIGGALRWQDDAAIGFPTINNEAGDVIGLELNSPYMDEATLDVDFWIGFDKKIMNDRVDLNVQLNVRNLTRNEGFQAINANSDGQESGFRIEFGPTWTLQSTFSF</sequence>
<dbReference type="GO" id="GO:0009279">
    <property type="term" value="C:cell outer membrane"/>
    <property type="evidence" value="ECO:0007669"/>
    <property type="project" value="UniProtKB-SubCell"/>
</dbReference>
<dbReference type="PANTHER" id="PTHR32552">
    <property type="entry name" value="FERRICHROME IRON RECEPTOR-RELATED"/>
    <property type="match status" value="1"/>
</dbReference>
<dbReference type="PANTHER" id="PTHR32552:SF68">
    <property type="entry name" value="FERRICHROME OUTER MEMBRANE TRANSPORTER_PHAGE RECEPTOR"/>
    <property type="match status" value="1"/>
</dbReference>
<keyword evidence="8" id="KW-0406">Ion transport</keyword>
<evidence type="ECO:0000259" key="12">
    <source>
        <dbReference type="Pfam" id="PF07715"/>
    </source>
</evidence>
<keyword evidence="10 11" id="KW-0998">Cell outer membrane</keyword>
<keyword evidence="3 11" id="KW-1134">Transmembrane beta strand</keyword>
<evidence type="ECO:0000313" key="13">
    <source>
        <dbReference type="EMBL" id="MBD5778072.1"/>
    </source>
</evidence>
<feature type="domain" description="TonB-dependent receptor plug" evidence="12">
    <location>
        <begin position="74"/>
        <end position="184"/>
    </location>
</feature>
<evidence type="ECO:0000313" key="14">
    <source>
        <dbReference type="Proteomes" id="UP000622317"/>
    </source>
</evidence>
<dbReference type="InterPro" id="IPR012910">
    <property type="entry name" value="Plug_dom"/>
</dbReference>
<comment type="similarity">
    <text evidence="11">Belongs to the TonB-dependent receptor family.</text>
</comment>
<comment type="subcellular location">
    <subcellularLocation>
        <location evidence="1 11">Cell outer membrane</location>
        <topology evidence="1 11">Multi-pass membrane protein</topology>
    </subcellularLocation>
</comment>
<dbReference type="PROSITE" id="PS52016">
    <property type="entry name" value="TONB_DEPENDENT_REC_3"/>
    <property type="match status" value="1"/>
</dbReference>
<evidence type="ECO:0000256" key="5">
    <source>
        <dbReference type="ARBA" id="ARBA00022692"/>
    </source>
</evidence>
<proteinExistence type="inferred from homology"/>
<keyword evidence="2 11" id="KW-0813">Transport</keyword>
<dbReference type="EMBL" id="JACYFG010000002">
    <property type="protein sequence ID" value="MBD5778072.1"/>
    <property type="molecule type" value="Genomic_DNA"/>
</dbReference>
<dbReference type="RefSeq" id="WP_191615198.1">
    <property type="nucleotide sequence ID" value="NZ_JACYFG010000002.1"/>
</dbReference>
<dbReference type="Pfam" id="PF07715">
    <property type="entry name" value="Plug"/>
    <property type="match status" value="1"/>
</dbReference>
<evidence type="ECO:0000256" key="3">
    <source>
        <dbReference type="ARBA" id="ARBA00022452"/>
    </source>
</evidence>
<keyword evidence="4" id="KW-0410">Iron transport</keyword>
<dbReference type="SUPFAM" id="SSF56935">
    <property type="entry name" value="Porins"/>
    <property type="match status" value="1"/>
</dbReference>
<evidence type="ECO:0000256" key="4">
    <source>
        <dbReference type="ARBA" id="ARBA00022496"/>
    </source>
</evidence>
<reference evidence="13" key="1">
    <citation type="submission" date="2020-09" db="EMBL/GenBank/DDBJ databases">
        <title>Pelagicoccus enzymogenes sp. nov. with an EPS production, isolated from marine sediment.</title>
        <authorList>
            <person name="Feng X."/>
        </authorList>
    </citation>
    <scope>NUCLEOTIDE SEQUENCE</scope>
    <source>
        <strain evidence="13">NFK12</strain>
    </source>
</reference>
<dbReference type="Gene3D" id="2.40.170.20">
    <property type="entry name" value="TonB-dependent receptor, beta-barrel domain"/>
    <property type="match status" value="1"/>
</dbReference>
<dbReference type="AlphaFoldDB" id="A0A927F4N1"/>
<evidence type="ECO:0000256" key="6">
    <source>
        <dbReference type="ARBA" id="ARBA00022729"/>
    </source>
</evidence>
<protein>
    <submittedName>
        <fullName evidence="13">TonB-dependent receptor</fullName>
    </submittedName>
</protein>
<dbReference type="InterPro" id="IPR039426">
    <property type="entry name" value="TonB-dep_rcpt-like"/>
</dbReference>
<evidence type="ECO:0000256" key="11">
    <source>
        <dbReference type="PROSITE-ProRule" id="PRU01360"/>
    </source>
</evidence>
<organism evidence="13 14">
    <name type="scientific">Pelagicoccus enzymogenes</name>
    <dbReference type="NCBI Taxonomy" id="2773457"/>
    <lineage>
        <taxon>Bacteria</taxon>
        <taxon>Pseudomonadati</taxon>
        <taxon>Verrucomicrobiota</taxon>
        <taxon>Opitutia</taxon>
        <taxon>Puniceicoccales</taxon>
        <taxon>Pelagicoccaceae</taxon>
        <taxon>Pelagicoccus</taxon>
    </lineage>
</organism>